<evidence type="ECO:0000256" key="11">
    <source>
        <dbReference type="ARBA" id="ARBA00023157"/>
    </source>
</evidence>
<evidence type="ECO:0000256" key="17">
    <source>
        <dbReference type="ARBA" id="ARBA00043033"/>
    </source>
</evidence>
<reference evidence="20" key="2">
    <citation type="submission" date="2025-08" db="UniProtKB">
        <authorList>
            <consortium name="Ensembl"/>
        </authorList>
    </citation>
    <scope>IDENTIFICATION</scope>
</reference>
<sequence>MDAVWMLLIWPVMIFVHSGLTAGAAVSCRNEQGESVDWFILYKLPDHDEGRGLRYLYMDDHTNGWVYGKKLVNDSKSAVGQTLQPFLSYIHKKTVDFGYLLYNDQPPKSFKPAPSSFGHSKGK</sequence>
<keyword evidence="5" id="KW-0217">Developmental protein</keyword>
<dbReference type="GO" id="GO:0004531">
    <property type="term" value="F:deoxyribonuclease II activity"/>
    <property type="evidence" value="ECO:0007669"/>
    <property type="project" value="UniProtKB-EC"/>
</dbReference>
<evidence type="ECO:0000256" key="1">
    <source>
        <dbReference type="ARBA" id="ARBA00000447"/>
    </source>
</evidence>
<dbReference type="OMA" id="CRNEQGE"/>
<dbReference type="Ensembl" id="ENSLOCT00000010110.1">
    <property type="protein sequence ID" value="ENSLOCP00000010098.1"/>
    <property type="gene ID" value="ENSLOCG00000008312.1"/>
</dbReference>
<dbReference type="InParanoid" id="W5MNY9"/>
<name>W5MNY9_LEPOC</name>
<keyword evidence="13" id="KW-0458">Lysosome</keyword>
<keyword evidence="21" id="KW-1185">Reference proteome</keyword>
<dbReference type="PANTHER" id="PTHR10858">
    <property type="entry name" value="DEOXYRIBONUCLEASE II"/>
    <property type="match status" value="1"/>
</dbReference>
<reference evidence="20" key="3">
    <citation type="submission" date="2025-09" db="UniProtKB">
        <authorList>
            <consortium name="Ensembl"/>
        </authorList>
    </citation>
    <scope>IDENTIFICATION</scope>
</reference>
<dbReference type="GeneTree" id="ENSGT00390000002634"/>
<dbReference type="AlphaFoldDB" id="W5MNY9"/>
<dbReference type="OrthoDB" id="10261598at2759"/>
<dbReference type="GO" id="GO:0006915">
    <property type="term" value="P:apoptotic process"/>
    <property type="evidence" value="ECO:0007669"/>
    <property type="project" value="UniProtKB-KW"/>
</dbReference>
<proteinExistence type="inferred from homology"/>
<protein>
    <recommendedName>
        <fullName evidence="14">Deoxyribonuclease-2-alpha</fullName>
        <ecNumber evidence="4">3.1.22.1</ecNumber>
    </recommendedName>
    <alternativeName>
        <fullName evidence="15">Acid DNase</fullName>
    </alternativeName>
    <alternativeName>
        <fullName evidence="17">Deoxyribonuclease II alpha</fullName>
    </alternativeName>
    <alternativeName>
        <fullName evidence="16">Lysosomal DNase II</fullName>
    </alternativeName>
</protein>
<reference evidence="21" key="1">
    <citation type="submission" date="2011-12" db="EMBL/GenBank/DDBJ databases">
        <title>The Draft Genome of Lepisosteus oculatus.</title>
        <authorList>
            <consortium name="The Broad Institute Genome Assembly &amp; Analysis Group"/>
            <consortium name="Computational R&amp;D Group"/>
            <consortium name="and Sequencing Platform"/>
            <person name="Di Palma F."/>
            <person name="Alfoldi J."/>
            <person name="Johnson J."/>
            <person name="Berlin A."/>
            <person name="Gnerre S."/>
            <person name="Jaffe D."/>
            <person name="MacCallum I."/>
            <person name="Young S."/>
            <person name="Walker B.J."/>
            <person name="Lander E.S."/>
            <person name="Lindblad-Toh K."/>
        </authorList>
    </citation>
    <scope>NUCLEOTIDE SEQUENCE [LARGE SCALE GENOMIC DNA]</scope>
</reference>
<dbReference type="EMBL" id="AHAT01026741">
    <property type="status" value="NOT_ANNOTATED_CDS"/>
    <property type="molecule type" value="Genomic_DNA"/>
</dbReference>
<evidence type="ECO:0000313" key="20">
    <source>
        <dbReference type="Ensembl" id="ENSLOCP00000010098.1"/>
    </source>
</evidence>
<feature type="chain" id="PRO_5004868489" description="Deoxyribonuclease-2-alpha" evidence="19">
    <location>
        <begin position="24"/>
        <end position="123"/>
    </location>
</feature>
<evidence type="ECO:0000313" key="21">
    <source>
        <dbReference type="Proteomes" id="UP000018468"/>
    </source>
</evidence>
<comment type="catalytic activity">
    <reaction evidence="1">
        <text>Endonucleolytic cleavage to nucleoside 3'-phosphates and 3'-phosphooligonucleotide end-products.</text>
        <dbReference type="EC" id="3.1.22.1"/>
    </reaction>
</comment>
<keyword evidence="7" id="KW-0540">Nuclease</keyword>
<evidence type="ECO:0000256" key="8">
    <source>
        <dbReference type="ARBA" id="ARBA00022729"/>
    </source>
</evidence>
<dbReference type="HOGENOM" id="CLU_2014484_0_0_1"/>
<keyword evidence="6" id="KW-0053">Apoptosis</keyword>
<dbReference type="EMBL" id="AHAT01026740">
    <property type="status" value="NOT_ANNOTATED_CDS"/>
    <property type="molecule type" value="Genomic_DNA"/>
</dbReference>
<evidence type="ECO:0000256" key="18">
    <source>
        <dbReference type="ARBA" id="ARBA00045381"/>
    </source>
</evidence>
<evidence type="ECO:0000256" key="4">
    <source>
        <dbReference type="ARBA" id="ARBA00012036"/>
    </source>
</evidence>
<evidence type="ECO:0000256" key="16">
    <source>
        <dbReference type="ARBA" id="ARBA00041918"/>
    </source>
</evidence>
<comment type="subcellular location">
    <subcellularLocation>
        <location evidence="2">Lysosome</location>
    </subcellularLocation>
</comment>
<keyword evidence="8 19" id="KW-0732">Signal</keyword>
<dbReference type="Proteomes" id="UP000018468">
    <property type="component" value="Linkage group LG10"/>
</dbReference>
<dbReference type="GO" id="GO:0005764">
    <property type="term" value="C:lysosome"/>
    <property type="evidence" value="ECO:0007669"/>
    <property type="project" value="UniProtKB-SubCell"/>
</dbReference>
<keyword evidence="11" id="KW-1015">Disulfide bond</keyword>
<comment type="function">
    <text evidence="18">Hydrolyzes DNA under acidic conditions with a preference for double-stranded DNA. Plays a major role in the clearance of nucleic acids generated through apoptosis, hence preventing autoinflammation. Necessary for proper fetal development and for definitive erythropoiesis in fetal liver and bone marrow, where it degrades nuclear DNA expelled from erythroid precursor cells.</text>
</comment>
<dbReference type="InterPro" id="IPR004947">
    <property type="entry name" value="DNase_II"/>
</dbReference>
<dbReference type="EC" id="3.1.22.1" evidence="4"/>
<evidence type="ECO:0000256" key="7">
    <source>
        <dbReference type="ARBA" id="ARBA00022722"/>
    </source>
</evidence>
<dbReference type="Bgee" id="ENSLOCG00000008312">
    <property type="expression patterns" value="Expressed in testis and 12 other cell types or tissues"/>
</dbReference>
<dbReference type="PANTHER" id="PTHR10858:SF9">
    <property type="entry name" value="DEOXYRIBONUCLEASE-2-ALPHA"/>
    <property type="match status" value="1"/>
</dbReference>
<dbReference type="STRING" id="7918.ENSLOCP00000010098"/>
<evidence type="ECO:0000256" key="6">
    <source>
        <dbReference type="ARBA" id="ARBA00022703"/>
    </source>
</evidence>
<organism evidence="20 21">
    <name type="scientific">Lepisosteus oculatus</name>
    <name type="common">Spotted gar</name>
    <dbReference type="NCBI Taxonomy" id="7918"/>
    <lineage>
        <taxon>Eukaryota</taxon>
        <taxon>Metazoa</taxon>
        <taxon>Chordata</taxon>
        <taxon>Craniata</taxon>
        <taxon>Vertebrata</taxon>
        <taxon>Euteleostomi</taxon>
        <taxon>Actinopterygii</taxon>
        <taxon>Neopterygii</taxon>
        <taxon>Holostei</taxon>
        <taxon>Semionotiformes</taxon>
        <taxon>Lepisosteidae</taxon>
        <taxon>Lepisosteus</taxon>
    </lineage>
</organism>
<dbReference type="KEGG" id="loc:107078406"/>
<keyword evidence="10" id="KW-0378">Hydrolase</keyword>
<evidence type="ECO:0000256" key="3">
    <source>
        <dbReference type="ARBA" id="ARBA00007527"/>
    </source>
</evidence>
<evidence type="ECO:0000256" key="14">
    <source>
        <dbReference type="ARBA" id="ARBA00039868"/>
    </source>
</evidence>
<dbReference type="Pfam" id="PF03265">
    <property type="entry name" value="DNase_II"/>
    <property type="match status" value="1"/>
</dbReference>
<evidence type="ECO:0000256" key="13">
    <source>
        <dbReference type="ARBA" id="ARBA00023228"/>
    </source>
</evidence>
<evidence type="ECO:0000256" key="15">
    <source>
        <dbReference type="ARBA" id="ARBA00041393"/>
    </source>
</evidence>
<accession>W5MNY9</accession>
<keyword evidence="12" id="KW-0325">Glycoprotein</keyword>
<evidence type="ECO:0000256" key="12">
    <source>
        <dbReference type="ARBA" id="ARBA00023180"/>
    </source>
</evidence>
<keyword evidence="9" id="KW-0255">Endonuclease</keyword>
<evidence type="ECO:0000256" key="10">
    <source>
        <dbReference type="ARBA" id="ARBA00022801"/>
    </source>
</evidence>
<evidence type="ECO:0000256" key="19">
    <source>
        <dbReference type="SAM" id="SignalP"/>
    </source>
</evidence>
<evidence type="ECO:0000256" key="5">
    <source>
        <dbReference type="ARBA" id="ARBA00022473"/>
    </source>
</evidence>
<feature type="signal peptide" evidence="19">
    <location>
        <begin position="1"/>
        <end position="23"/>
    </location>
</feature>
<dbReference type="eggNOG" id="KOG3825">
    <property type="taxonomic scope" value="Eukaryota"/>
</dbReference>
<comment type="similarity">
    <text evidence="3">Belongs to the DNase II family.</text>
</comment>
<evidence type="ECO:0000256" key="2">
    <source>
        <dbReference type="ARBA" id="ARBA00004371"/>
    </source>
</evidence>
<evidence type="ECO:0000256" key="9">
    <source>
        <dbReference type="ARBA" id="ARBA00022759"/>
    </source>
</evidence>